<dbReference type="EMBL" id="CP157483">
    <property type="protein sequence ID" value="XBO45338.1"/>
    <property type="molecule type" value="Genomic_DNA"/>
</dbReference>
<sequence>MSKNQSTTGSNLSGPAQLGAAAAVFIVCCIVQAACGSSMFSTSYADPGSVVKDLLLNVTFWPGWAITVGLALRGVLEMVADK</sequence>
<keyword evidence="1" id="KW-0472">Membrane</keyword>
<protein>
    <submittedName>
        <fullName evidence="2">Uncharacterized protein</fullName>
    </submittedName>
</protein>
<keyword evidence="1" id="KW-1133">Transmembrane helix</keyword>
<keyword evidence="1" id="KW-0812">Transmembrane</keyword>
<feature type="transmembrane region" description="Helical" evidence="1">
    <location>
        <begin position="54"/>
        <end position="76"/>
    </location>
</feature>
<gene>
    <name evidence="2" type="ORF">ABEG17_08410</name>
</gene>
<evidence type="ECO:0000313" key="2">
    <source>
        <dbReference type="EMBL" id="XBO45338.1"/>
    </source>
</evidence>
<name>A0AAU7JYJ2_9MICO</name>
<evidence type="ECO:0000256" key="1">
    <source>
        <dbReference type="SAM" id="Phobius"/>
    </source>
</evidence>
<organism evidence="2">
    <name type="scientific">Pedococcus sp. KACC 23699</name>
    <dbReference type="NCBI Taxonomy" id="3149228"/>
    <lineage>
        <taxon>Bacteria</taxon>
        <taxon>Bacillati</taxon>
        <taxon>Actinomycetota</taxon>
        <taxon>Actinomycetes</taxon>
        <taxon>Micrococcales</taxon>
        <taxon>Intrasporangiaceae</taxon>
        <taxon>Pedococcus</taxon>
    </lineage>
</organism>
<proteinExistence type="predicted"/>
<accession>A0AAU7JYJ2</accession>
<feature type="transmembrane region" description="Helical" evidence="1">
    <location>
        <begin position="12"/>
        <end position="34"/>
    </location>
</feature>
<reference evidence="2" key="1">
    <citation type="submission" date="2024-05" db="EMBL/GenBank/DDBJ databases">
        <authorList>
            <person name="Kim S."/>
            <person name="Heo J."/>
            <person name="Choi H."/>
            <person name="Choi Y."/>
            <person name="Kwon S.-W."/>
            <person name="Kim Y."/>
        </authorList>
    </citation>
    <scope>NUCLEOTIDE SEQUENCE</scope>
    <source>
        <strain evidence="2">KACC 23699</strain>
    </source>
</reference>
<dbReference type="RefSeq" id="WP_406832830.1">
    <property type="nucleotide sequence ID" value="NZ_CP157483.1"/>
</dbReference>
<dbReference type="AlphaFoldDB" id="A0AAU7JYJ2"/>